<keyword evidence="2" id="KW-1185">Reference proteome</keyword>
<name>H7ELC0_9SPIR</name>
<sequence length="318" mass="37215">MKNSGNKSSIKTKSEKRSALLAGRTLKSFNPWLSYVFVLFHPRAVLTNFRCFAVIITEFFFVQFLEKFRILRIPVVHVDHPLDSKIPFRPEKVPIYLDFINLWVRPLNLLVQRCGWWKAGKLTREWMRRFRKLYEHSAEVYHFRLTTTDRPAYNEMREFRQMHALDPHFLCVPSLHVATMAMAFGFYRSVFAKEGFTEEEIGRWQGELYAGAVEITETVLFVKQHSVNCIPAALYLVSSNFPDIFSEDDARKFLDDMFRKNEIPSADADETRSYMAGLFEKFISEGKTSENWFVPVREFLLNYEKNVSDSAAQKNPGT</sequence>
<organism evidence="1 2">
    <name type="scientific">Treponema saccharophilum DSM 2985</name>
    <dbReference type="NCBI Taxonomy" id="907348"/>
    <lineage>
        <taxon>Bacteria</taxon>
        <taxon>Pseudomonadati</taxon>
        <taxon>Spirochaetota</taxon>
        <taxon>Spirochaetia</taxon>
        <taxon>Spirochaetales</taxon>
        <taxon>Treponemataceae</taxon>
        <taxon>Treponema</taxon>
    </lineage>
</organism>
<dbReference type="STRING" id="907348.TresaDRAFT_2041"/>
<evidence type="ECO:0000313" key="2">
    <source>
        <dbReference type="Proteomes" id="UP000003571"/>
    </source>
</evidence>
<accession>H7ELC0</accession>
<dbReference type="Proteomes" id="UP000003571">
    <property type="component" value="Unassembled WGS sequence"/>
</dbReference>
<dbReference type="RefSeq" id="WP_002704687.1">
    <property type="nucleotide sequence ID" value="NZ_AGRW01000048.1"/>
</dbReference>
<dbReference type="AlphaFoldDB" id="H7ELC0"/>
<reference evidence="1 2" key="1">
    <citation type="submission" date="2011-09" db="EMBL/GenBank/DDBJ databases">
        <title>The draft genome of Treponema saccharophilum DSM 2985.</title>
        <authorList>
            <consortium name="US DOE Joint Genome Institute (JGI-PGF)"/>
            <person name="Lucas S."/>
            <person name="Copeland A."/>
            <person name="Lapidus A."/>
            <person name="Glavina del Rio T."/>
            <person name="Dalin E."/>
            <person name="Tice H."/>
            <person name="Bruce D."/>
            <person name="Goodwin L."/>
            <person name="Pitluck S."/>
            <person name="Peters L."/>
            <person name="Kyrpides N."/>
            <person name="Mavromatis K."/>
            <person name="Ivanova N."/>
            <person name="Markowitz V."/>
            <person name="Cheng J.-F."/>
            <person name="Hugenholtz P."/>
            <person name="Woyke T."/>
            <person name="Wu D."/>
            <person name="Gronow S."/>
            <person name="Wellnitz S."/>
            <person name="Brambilla E."/>
            <person name="Klenk H.-P."/>
            <person name="Eisen J.A."/>
        </authorList>
    </citation>
    <scope>NUCLEOTIDE SEQUENCE [LARGE SCALE GENOMIC DNA]</scope>
    <source>
        <strain evidence="1 2">DSM 2985</strain>
    </source>
</reference>
<protein>
    <submittedName>
        <fullName evidence="1">Uncharacterized protein</fullName>
    </submittedName>
</protein>
<comment type="caution">
    <text evidence="1">The sequence shown here is derived from an EMBL/GenBank/DDBJ whole genome shotgun (WGS) entry which is preliminary data.</text>
</comment>
<proteinExistence type="predicted"/>
<evidence type="ECO:0000313" key="1">
    <source>
        <dbReference type="EMBL" id="EIC01652.1"/>
    </source>
</evidence>
<dbReference type="eggNOG" id="ENOG5033ZN2">
    <property type="taxonomic scope" value="Bacteria"/>
</dbReference>
<gene>
    <name evidence="1" type="ORF">TresaDRAFT_2041</name>
</gene>
<dbReference type="PATRIC" id="fig|907348.3.peg.1704"/>
<dbReference type="OrthoDB" id="358955at2"/>
<dbReference type="EMBL" id="AGRW01000048">
    <property type="protein sequence ID" value="EIC01652.1"/>
    <property type="molecule type" value="Genomic_DNA"/>
</dbReference>